<dbReference type="InterPro" id="IPR004763">
    <property type="entry name" value="CusA-like"/>
</dbReference>
<evidence type="ECO:0000313" key="10">
    <source>
        <dbReference type="Proteomes" id="UP000619457"/>
    </source>
</evidence>
<evidence type="ECO:0000256" key="8">
    <source>
        <dbReference type="SAM" id="Phobius"/>
    </source>
</evidence>
<dbReference type="InterPro" id="IPR001036">
    <property type="entry name" value="Acrflvin-R"/>
</dbReference>
<evidence type="ECO:0000256" key="1">
    <source>
        <dbReference type="ARBA" id="ARBA00004651"/>
    </source>
</evidence>
<dbReference type="EMBL" id="BMWX01000001">
    <property type="protein sequence ID" value="GGZ16497.1"/>
    <property type="molecule type" value="Genomic_DNA"/>
</dbReference>
<feature type="transmembrane region" description="Helical" evidence="8">
    <location>
        <begin position="539"/>
        <end position="555"/>
    </location>
</feature>
<comment type="subcellular location">
    <subcellularLocation>
        <location evidence="1">Cell membrane</location>
        <topology evidence="1">Multi-pass membrane protein</topology>
    </subcellularLocation>
</comment>
<feature type="transmembrane region" description="Helical" evidence="8">
    <location>
        <begin position="393"/>
        <end position="419"/>
    </location>
</feature>
<comment type="caution">
    <text evidence="9">The sequence shown here is derived from an EMBL/GenBank/DDBJ whole genome shotgun (WGS) entry which is preliminary data.</text>
</comment>
<dbReference type="Gene3D" id="3.30.70.1320">
    <property type="entry name" value="Multidrug efflux transporter AcrB pore domain like"/>
    <property type="match status" value="1"/>
</dbReference>
<feature type="transmembrane region" description="Helical" evidence="8">
    <location>
        <begin position="341"/>
        <end position="360"/>
    </location>
</feature>
<evidence type="ECO:0000256" key="7">
    <source>
        <dbReference type="ARBA" id="ARBA00023136"/>
    </source>
</evidence>
<dbReference type="GO" id="GO:0042910">
    <property type="term" value="F:xenobiotic transmembrane transporter activity"/>
    <property type="evidence" value="ECO:0007669"/>
    <property type="project" value="TreeGrafter"/>
</dbReference>
<dbReference type="RefSeq" id="WP_018474130.1">
    <property type="nucleotide sequence ID" value="NZ_BMWX01000001.1"/>
</dbReference>
<dbReference type="Gene3D" id="3.30.2090.10">
    <property type="entry name" value="Multidrug efflux transporter AcrB TolC docking domain, DN and DC subdomains"/>
    <property type="match status" value="2"/>
</dbReference>
<feature type="transmembrane region" description="Helical" evidence="8">
    <location>
        <begin position="449"/>
        <end position="466"/>
    </location>
</feature>
<comment type="similarity">
    <text evidence="2">Belongs to the resistance-nodulation-cell division (RND) (TC 2.A.6) family.</text>
</comment>
<proteinExistence type="inferred from homology"/>
<keyword evidence="6 8" id="KW-1133">Transmembrane helix</keyword>
<feature type="transmembrane region" description="Helical" evidence="8">
    <location>
        <begin position="367"/>
        <end position="387"/>
    </location>
</feature>
<dbReference type="Gene3D" id="3.30.70.1430">
    <property type="entry name" value="Multidrug efflux transporter AcrB pore domain"/>
    <property type="match status" value="2"/>
</dbReference>
<evidence type="ECO:0000256" key="5">
    <source>
        <dbReference type="ARBA" id="ARBA00022692"/>
    </source>
</evidence>
<feature type="transmembrane region" description="Helical" evidence="8">
    <location>
        <begin position="12"/>
        <end position="32"/>
    </location>
</feature>
<dbReference type="Pfam" id="PF00873">
    <property type="entry name" value="ACR_tran"/>
    <property type="match status" value="1"/>
</dbReference>
<accession>A0A918UKJ0</accession>
<keyword evidence="3" id="KW-0813">Transport</keyword>
<name>A0A918UKJ0_9BACT</name>
<feature type="transmembrane region" description="Helical" evidence="8">
    <location>
        <begin position="875"/>
        <end position="894"/>
    </location>
</feature>
<dbReference type="SUPFAM" id="SSF56954">
    <property type="entry name" value="Outer membrane efflux proteins (OEP)"/>
    <property type="match status" value="1"/>
</dbReference>
<reference evidence="9" key="1">
    <citation type="journal article" date="2014" name="Int. J. Syst. Evol. Microbiol.">
        <title>Complete genome sequence of Corynebacterium casei LMG S-19264T (=DSM 44701T), isolated from a smear-ripened cheese.</title>
        <authorList>
            <consortium name="US DOE Joint Genome Institute (JGI-PGF)"/>
            <person name="Walter F."/>
            <person name="Albersmeier A."/>
            <person name="Kalinowski J."/>
            <person name="Ruckert C."/>
        </authorList>
    </citation>
    <scope>NUCLEOTIDE SEQUENCE</scope>
    <source>
        <strain evidence="9">KCTC 12368</strain>
    </source>
</reference>
<dbReference type="NCBIfam" id="TIGR00914">
    <property type="entry name" value="2A0601"/>
    <property type="match status" value="1"/>
</dbReference>
<sequence length="1449" mass="160869">MINKLITFSIHNKLIIGLFTLVIIGLGIWSMLKVPVDAVPDITNNQVQVITQAPNLGTEDIEQFVTYPVELAMANLPGVIEVRSVSRFGLSVVTIVFDNEMDTYLPRQLVSEKLTEVKESIPENIGKPGLGPISTGLGEIYQYSIEVDSAYQDQYSLMDLRTIQDWIIRRQMAMVPGVVEVNAFGGEVKQYEVAVSPDKLKSMNISMAEIMSALQANNQNTGGAYIEKNHQANFIRGEGIARSISDIESIVVKQSQGIPLTIKDIGEVRFGAAIRYGAFTKNGQGEAVGGMILMLKGENSAEVISAVKARMEQIEKSLPEGVHIEPFLDRSNLVEKTTSTIKSNLLEGGLIVILVLVILLGNWRGGLIVASTIPLSLLFAFILMNIFDVWANLMSLGAIDFGIIVDGAVIIVESTVFYLHQHLKKGKLISAKSRNKIALSSSKRMMNSAFFGQLIILIVFLPVLALEGVEGKMFKPMALTFIFAMLGAMILCLTYVPMMSALFLRVKESTKASWSDKILAKTEKFYLPLLTWSLQKGKLILLFMLGLVIATVFLFRDMGAEFIPQLDEGDIAFHIVLAPGSSLTESVAVSTKIEKILLENFPEVDQVLSRFGVADVPTDPMPMDIGDSFIILKPKSEWVSASTKEELIEKIKAKISQVPGVNFEFTQPIEMRFNELLTGVREDIAIKLFGEDLEILADKANEIASIIGDTPGIGDLKVEATTGLPQMTVKYDREKIAQYGLNIEKLNTTIATAFAGQSAGLIFEGEKRFDLVLRLDSADRSGIDDVENLFIDLPSGQQVPMGQVAKISYQPGPMQISRDNTNRRTYVGINVRGRDVQTLMEEIKSKLDENLSLPPGYYIRYGGAFENLERASSRLQIVVPVALLSIFVLIYFALGSLPQTLMIYIAIPLAAVGGVFSLWLRGMPFSISAGVGFIVLFGVAVLNGLVLINGLNELKENENLGLRERIILATKRRLRPIMLTALTDILGFLPMALSSSAGAEVQRPLATVVIGGLLTSTILTLFILPILYQWMESRPSNGRSMNTLTKAMGIITFFALTIPFAAEAQDTNAISISQEKAIQKAQRNYPELQRARLEIEKEKFMKKSAWDFGNTQVFTGGEELKDGNGIYTIIGLQQQQMDIFGIPAKTKYHEARIGLAEAALNLSMAELTQEVRKAYAEVYIQKRKLDLFQKIDSTYARVERAAEVRFKSQASSKLEWLAVANRHRRSSIDLQKSQQDLLMAEGRFNLWMFSDTLYTVESLTVDDWIASNPETNLSQEPHPLVLIRESQLEASKTAVKSATASYLPKISGQYGIQEVGGQTGYSTFQLGISLPLFFNQSQAQVQRAKVESKQAYSDLIWMEEKLSLEKSNAFLDYKKWQNTYQYFQTEAFPLAEQQLRGARLAYEAGQIDYLELMQNVNDALQLELEGLEALEYLLTARIKLDYLNQNYSK</sequence>
<keyword evidence="7 8" id="KW-0472">Membrane</keyword>
<organism evidence="9 10">
    <name type="scientific">Echinicola pacifica</name>
    <dbReference type="NCBI Taxonomy" id="346377"/>
    <lineage>
        <taxon>Bacteria</taxon>
        <taxon>Pseudomonadati</taxon>
        <taxon>Bacteroidota</taxon>
        <taxon>Cytophagia</taxon>
        <taxon>Cytophagales</taxon>
        <taxon>Cyclobacteriaceae</taxon>
        <taxon>Echinicola</taxon>
    </lineage>
</organism>
<feature type="transmembrane region" description="Helical" evidence="8">
    <location>
        <begin position="478"/>
        <end position="504"/>
    </location>
</feature>
<dbReference type="Gene3D" id="1.20.1640.10">
    <property type="entry name" value="Multidrug efflux transporter AcrB transmembrane domain"/>
    <property type="match status" value="2"/>
</dbReference>
<dbReference type="Proteomes" id="UP000619457">
    <property type="component" value="Unassembled WGS sequence"/>
</dbReference>
<keyword evidence="5 8" id="KW-0812">Transmembrane</keyword>
<dbReference type="Gene3D" id="3.30.70.1440">
    <property type="entry name" value="Multidrug efflux transporter AcrB pore domain"/>
    <property type="match status" value="1"/>
</dbReference>
<dbReference type="PANTHER" id="PTHR32063:SF24">
    <property type="entry name" value="CATION EFFLUX SYSTEM (ACRB_ACRD_ACRF FAMILY)"/>
    <property type="match status" value="1"/>
</dbReference>
<evidence type="ECO:0000256" key="2">
    <source>
        <dbReference type="ARBA" id="ARBA00010942"/>
    </source>
</evidence>
<feature type="transmembrane region" description="Helical" evidence="8">
    <location>
        <begin position="1043"/>
        <end position="1062"/>
    </location>
</feature>
<feature type="transmembrane region" description="Helical" evidence="8">
    <location>
        <begin position="901"/>
        <end position="920"/>
    </location>
</feature>
<dbReference type="SUPFAM" id="SSF82693">
    <property type="entry name" value="Multidrug efflux transporter AcrB pore domain, PN1, PN2, PC1 and PC2 subdomains"/>
    <property type="match status" value="3"/>
</dbReference>
<evidence type="ECO:0000313" key="9">
    <source>
        <dbReference type="EMBL" id="GGZ16497.1"/>
    </source>
</evidence>
<keyword evidence="4" id="KW-1003">Cell membrane</keyword>
<dbReference type="SUPFAM" id="SSF82714">
    <property type="entry name" value="Multidrug efflux transporter AcrB TolC docking domain, DN and DC subdomains"/>
    <property type="match status" value="2"/>
</dbReference>
<dbReference type="PANTHER" id="PTHR32063">
    <property type="match status" value="1"/>
</dbReference>
<dbReference type="GO" id="GO:0015562">
    <property type="term" value="F:efflux transmembrane transporter activity"/>
    <property type="evidence" value="ECO:0007669"/>
    <property type="project" value="InterPro"/>
</dbReference>
<keyword evidence="10" id="KW-1185">Reference proteome</keyword>
<feature type="transmembrane region" description="Helical" evidence="8">
    <location>
        <begin position="926"/>
        <end position="952"/>
    </location>
</feature>
<reference evidence="9" key="2">
    <citation type="submission" date="2020-09" db="EMBL/GenBank/DDBJ databases">
        <authorList>
            <person name="Sun Q."/>
            <person name="Kim S."/>
        </authorList>
    </citation>
    <scope>NUCLEOTIDE SEQUENCE</scope>
    <source>
        <strain evidence="9">KCTC 12368</strain>
    </source>
</reference>
<gene>
    <name evidence="9" type="ORF">GCM10007049_06070</name>
</gene>
<dbReference type="Gene3D" id="1.20.1600.10">
    <property type="entry name" value="Outer membrane efflux proteins (OEP)"/>
    <property type="match status" value="1"/>
</dbReference>
<protein>
    <submittedName>
        <fullName evidence="9">Acriflavine resistance protein B</fullName>
    </submittedName>
</protein>
<evidence type="ECO:0000256" key="6">
    <source>
        <dbReference type="ARBA" id="ARBA00022989"/>
    </source>
</evidence>
<feature type="transmembrane region" description="Helical" evidence="8">
    <location>
        <begin position="1005"/>
        <end position="1031"/>
    </location>
</feature>
<evidence type="ECO:0000256" key="4">
    <source>
        <dbReference type="ARBA" id="ARBA00022475"/>
    </source>
</evidence>
<dbReference type="InterPro" id="IPR027463">
    <property type="entry name" value="AcrB_DN_DC_subdom"/>
</dbReference>
<dbReference type="GO" id="GO:0005886">
    <property type="term" value="C:plasma membrane"/>
    <property type="evidence" value="ECO:0007669"/>
    <property type="project" value="UniProtKB-SubCell"/>
</dbReference>
<dbReference type="SUPFAM" id="SSF82866">
    <property type="entry name" value="Multidrug efflux transporter AcrB transmembrane domain"/>
    <property type="match status" value="2"/>
</dbReference>
<evidence type="ECO:0000256" key="3">
    <source>
        <dbReference type="ARBA" id="ARBA00022448"/>
    </source>
</evidence>
<dbReference type="PRINTS" id="PR00702">
    <property type="entry name" value="ACRIFLAVINRP"/>
</dbReference>
<feature type="transmembrane region" description="Helical" evidence="8">
    <location>
        <begin position="973"/>
        <end position="993"/>
    </location>
</feature>
<dbReference type="GO" id="GO:0008324">
    <property type="term" value="F:monoatomic cation transmembrane transporter activity"/>
    <property type="evidence" value="ECO:0007669"/>
    <property type="project" value="InterPro"/>
</dbReference>